<gene>
    <name evidence="6" type="ORF">BDK51DRAFT_21733</name>
</gene>
<dbReference type="PANTHER" id="PTHR40079">
    <property type="entry name" value="MANNAN ENDO-1,4-BETA-MANNOSIDASE E-RELATED"/>
    <property type="match status" value="1"/>
</dbReference>
<keyword evidence="7" id="KW-1185">Reference proteome</keyword>
<keyword evidence="3" id="KW-0326">Glycosidase</keyword>
<proteinExistence type="inferred from homology"/>
<name>A0A4P9WIJ8_9FUNG</name>
<dbReference type="SUPFAM" id="SSF51445">
    <property type="entry name" value="(Trans)glycosidases"/>
    <property type="match status" value="1"/>
</dbReference>
<reference evidence="7" key="1">
    <citation type="journal article" date="2018" name="Nat. Microbiol.">
        <title>Leveraging single-cell genomics to expand the fungal tree of life.</title>
        <authorList>
            <person name="Ahrendt S.R."/>
            <person name="Quandt C.A."/>
            <person name="Ciobanu D."/>
            <person name="Clum A."/>
            <person name="Salamov A."/>
            <person name="Andreopoulos B."/>
            <person name="Cheng J.F."/>
            <person name="Woyke T."/>
            <person name="Pelin A."/>
            <person name="Henrissat B."/>
            <person name="Reynolds N.K."/>
            <person name="Benny G.L."/>
            <person name="Smith M.E."/>
            <person name="James T.Y."/>
            <person name="Grigoriev I.V."/>
        </authorList>
    </citation>
    <scope>NUCLEOTIDE SEQUENCE [LARGE SCALE GENOMIC DNA]</scope>
</reference>
<keyword evidence="2" id="KW-0378">Hydrolase</keyword>
<organism evidence="6 7">
    <name type="scientific">Blyttiomyces helicus</name>
    <dbReference type="NCBI Taxonomy" id="388810"/>
    <lineage>
        <taxon>Eukaryota</taxon>
        <taxon>Fungi</taxon>
        <taxon>Fungi incertae sedis</taxon>
        <taxon>Chytridiomycota</taxon>
        <taxon>Chytridiomycota incertae sedis</taxon>
        <taxon>Chytridiomycetes</taxon>
        <taxon>Chytridiomycetes incertae sedis</taxon>
        <taxon>Blyttiomyces</taxon>
    </lineage>
</organism>
<dbReference type="GO" id="GO:0006080">
    <property type="term" value="P:substituted mannan metabolic process"/>
    <property type="evidence" value="ECO:0007669"/>
    <property type="project" value="InterPro"/>
</dbReference>
<dbReference type="Proteomes" id="UP000269721">
    <property type="component" value="Unassembled WGS sequence"/>
</dbReference>
<dbReference type="EMBL" id="KZ995583">
    <property type="protein sequence ID" value="RKO90386.1"/>
    <property type="molecule type" value="Genomic_DNA"/>
</dbReference>
<dbReference type="PROSITE" id="PS51764">
    <property type="entry name" value="GH26"/>
    <property type="match status" value="1"/>
</dbReference>
<evidence type="ECO:0000256" key="4">
    <source>
        <dbReference type="PROSITE-ProRule" id="PRU01100"/>
    </source>
</evidence>
<comment type="caution">
    <text evidence="4">Lacks conserved residue(s) required for the propagation of feature annotation.</text>
</comment>
<evidence type="ECO:0000256" key="1">
    <source>
        <dbReference type="ARBA" id="ARBA00007754"/>
    </source>
</evidence>
<dbReference type="InterPro" id="IPR022790">
    <property type="entry name" value="GH26_dom"/>
</dbReference>
<dbReference type="Gene3D" id="3.20.20.80">
    <property type="entry name" value="Glycosidases"/>
    <property type="match status" value="1"/>
</dbReference>
<accession>A0A4P9WIJ8</accession>
<dbReference type="OrthoDB" id="428177at2759"/>
<dbReference type="InterPro" id="IPR017853">
    <property type="entry name" value="GH"/>
</dbReference>
<comment type="similarity">
    <text evidence="1 4">Belongs to the glycosyl hydrolase 26 family.</text>
</comment>
<evidence type="ECO:0000259" key="5">
    <source>
        <dbReference type="PROSITE" id="PS51764"/>
    </source>
</evidence>
<dbReference type="GO" id="GO:0016985">
    <property type="term" value="F:mannan endo-1,4-beta-mannosidase activity"/>
    <property type="evidence" value="ECO:0007669"/>
    <property type="project" value="InterPro"/>
</dbReference>
<evidence type="ECO:0000313" key="7">
    <source>
        <dbReference type="Proteomes" id="UP000269721"/>
    </source>
</evidence>
<sequence>YAQQPAAFIQAWREMADAITATGAVRSQYALVWGPNVGNGVGYDGYYANPNNTVNMTQENFNSLDTNNDGHIGLDDNPYAPYYPGDDYVDWVGLSVSTEA</sequence>
<protein>
    <recommendedName>
        <fullName evidence="5">GH26 domain-containing protein</fullName>
    </recommendedName>
</protein>
<feature type="domain" description="GH26" evidence="5">
    <location>
        <begin position="1"/>
        <end position="100"/>
    </location>
</feature>
<evidence type="ECO:0000256" key="2">
    <source>
        <dbReference type="ARBA" id="ARBA00022801"/>
    </source>
</evidence>
<evidence type="ECO:0000313" key="6">
    <source>
        <dbReference type="EMBL" id="RKO90386.1"/>
    </source>
</evidence>
<dbReference type="PANTHER" id="PTHR40079:SF4">
    <property type="entry name" value="GH26 DOMAIN-CONTAINING PROTEIN-RELATED"/>
    <property type="match status" value="1"/>
</dbReference>
<feature type="non-terminal residue" evidence="6">
    <location>
        <position position="1"/>
    </location>
</feature>
<dbReference type="AlphaFoldDB" id="A0A4P9WIJ8"/>
<dbReference type="InterPro" id="IPR000805">
    <property type="entry name" value="Glyco_hydro_26"/>
</dbReference>
<evidence type="ECO:0000256" key="3">
    <source>
        <dbReference type="ARBA" id="ARBA00023295"/>
    </source>
</evidence>